<evidence type="ECO:0000313" key="4">
    <source>
        <dbReference type="Proteomes" id="UP000515349"/>
    </source>
</evidence>
<gene>
    <name evidence="3" type="ORF">H1R16_08075</name>
    <name evidence="2" type="ORF">H2507_07365</name>
</gene>
<reference evidence="2" key="3">
    <citation type="submission" date="2020-07" db="EMBL/GenBank/DDBJ databases">
        <authorList>
            <person name="Yang C."/>
        </authorList>
    </citation>
    <scope>NUCLEOTIDE SEQUENCE</scope>
    <source>
        <strain evidence="2">Cx-624</strain>
    </source>
</reference>
<dbReference type="Proteomes" id="UP000515349">
    <property type="component" value="Chromosome"/>
</dbReference>
<dbReference type="Proteomes" id="UP000539710">
    <property type="component" value="Unassembled WGS sequence"/>
</dbReference>
<accession>A0A7D7LNH4</accession>
<reference evidence="5" key="2">
    <citation type="submission" date="2020-07" db="EMBL/GenBank/DDBJ databases">
        <title>Flavobacterium sp. xlx-214.</title>
        <authorList>
            <person name="Yang C."/>
        </authorList>
    </citation>
    <scope>NUCLEOTIDE SEQUENCE [LARGE SCALE GENOMIC DNA]</scope>
    <source>
        <strain evidence="5">CX-624</strain>
    </source>
</reference>
<feature type="domain" description="YdhG-like" evidence="1">
    <location>
        <begin position="20"/>
        <end position="116"/>
    </location>
</feature>
<sequence>MSESDSKVDAYIQNAQPFAQPVLEYIRKTVHEFCPEAGEAMKWSFPHFIYKGKNLCSMASFKQHCAFGFWLESEMKTMKELTKDREKTSMFTLGKITTIEDLPSKSQLKNCILEAMELTDMGVTIKKASPNSTEIEVPDYFIEALETTPKAKDIFEKASPSFRKEYVMWITEAKTEATRNKRMAEAVEWISEGKGRHWKYAKK</sequence>
<reference evidence="3 4" key="1">
    <citation type="submission" date="2020-07" db="EMBL/GenBank/DDBJ databases">
        <title>Chryseobacterium sp.cx-624.</title>
        <authorList>
            <person name="Yang C."/>
        </authorList>
    </citation>
    <scope>NUCLEOTIDE SEQUENCE [LARGE SCALE GENOMIC DNA]</scope>
    <source>
        <strain evidence="4">cx-624</strain>
        <strain evidence="3">Cx-624</strain>
    </source>
</reference>
<dbReference type="EMBL" id="CP059472">
    <property type="protein sequence ID" value="QMS97680.1"/>
    <property type="molecule type" value="Genomic_DNA"/>
</dbReference>
<name>A0A7D7LNH4_9FLAO</name>
<evidence type="ECO:0000313" key="3">
    <source>
        <dbReference type="EMBL" id="QMS97680.1"/>
    </source>
</evidence>
<dbReference type="Gene3D" id="3.90.1150.200">
    <property type="match status" value="1"/>
</dbReference>
<proteinExistence type="predicted"/>
<dbReference type="KEGG" id="cbau:H1R16_08075"/>
<evidence type="ECO:0000313" key="5">
    <source>
        <dbReference type="Proteomes" id="UP000539710"/>
    </source>
</evidence>
<evidence type="ECO:0000259" key="1">
    <source>
        <dbReference type="Pfam" id="PF08818"/>
    </source>
</evidence>
<dbReference type="RefSeq" id="WP_181887085.1">
    <property type="nucleotide sequence ID" value="NZ_CP059472.1"/>
</dbReference>
<dbReference type="Pfam" id="PF13376">
    <property type="entry name" value="OmdA"/>
    <property type="match status" value="1"/>
</dbReference>
<dbReference type="AlphaFoldDB" id="A0A7D7LNH4"/>
<protein>
    <submittedName>
        <fullName evidence="3">YdeI/OmpD-associated family protein</fullName>
    </submittedName>
</protein>
<organism evidence="3 4">
    <name type="scientific">Marnyiella aurantia</name>
    <dbReference type="NCBI Taxonomy" id="2758037"/>
    <lineage>
        <taxon>Bacteria</taxon>
        <taxon>Pseudomonadati</taxon>
        <taxon>Bacteroidota</taxon>
        <taxon>Flavobacteriia</taxon>
        <taxon>Flavobacteriales</taxon>
        <taxon>Weeksellaceae</taxon>
        <taxon>Marnyiella</taxon>
    </lineage>
</organism>
<evidence type="ECO:0000313" key="2">
    <source>
        <dbReference type="EMBL" id="MBA5246984.1"/>
    </source>
</evidence>
<dbReference type="SUPFAM" id="SSF159888">
    <property type="entry name" value="YdhG-like"/>
    <property type="match status" value="1"/>
</dbReference>
<dbReference type="Pfam" id="PF08818">
    <property type="entry name" value="DUF1801"/>
    <property type="match status" value="1"/>
</dbReference>
<dbReference type="EMBL" id="JACEUX010000002">
    <property type="protein sequence ID" value="MBA5246984.1"/>
    <property type="molecule type" value="Genomic_DNA"/>
</dbReference>
<keyword evidence="5" id="KW-1185">Reference proteome</keyword>
<dbReference type="InterPro" id="IPR014922">
    <property type="entry name" value="YdhG-like"/>
</dbReference>